<name>A0A975PAY6_9RHOB</name>
<sequence>MTDMRQIERDLDHSQQALTDTLGQLRDRLAPEALTRDGLAVLQSQGTAFLGAVDRAIRTTPGGFALAGLGLALIAYGNRQSHSATREPRPESLARWEDEGGPAMDEPIPEPKLDTSELWSVRLRRLRARASARLANLEASAADQAHTLRDGIADTAGHTRDFAAEKATLLRDYVADTKATLADGLGDLSDAAQKRILATRESAWAAMQQGERLARQGAARSGQMITDHPLLSAAVGLGLGAALAAALPRSRMEDRRFGAESDRLMAEAARMLREERARLSEAAQGVGAELGDATRDAVSRVADRAADELARQHKDLASALDPNTN</sequence>
<dbReference type="AlphaFoldDB" id="A0A975PAY6"/>
<keyword evidence="3" id="KW-1185">Reference proteome</keyword>
<dbReference type="RefSeq" id="WP_215505613.1">
    <property type="nucleotide sequence ID" value="NZ_CP076363.1"/>
</dbReference>
<proteinExistence type="predicted"/>
<evidence type="ECO:0000313" key="2">
    <source>
        <dbReference type="EMBL" id="QWK92627.1"/>
    </source>
</evidence>
<evidence type="ECO:0008006" key="4">
    <source>
        <dbReference type="Google" id="ProtNLM"/>
    </source>
</evidence>
<protein>
    <recommendedName>
        <fullName evidence="4">DUF3618 domain-containing protein</fullName>
    </recommendedName>
</protein>
<feature type="compositionally biased region" description="Basic and acidic residues" evidence="1">
    <location>
        <begin position="84"/>
        <end position="98"/>
    </location>
</feature>
<geneLocation type="plasmid" evidence="2 3">
    <name>p2</name>
</geneLocation>
<reference evidence="2" key="1">
    <citation type="submission" date="2021-06" db="EMBL/GenBank/DDBJ databases">
        <authorList>
            <person name="Lee C.-S."/>
            <person name="Jin L."/>
        </authorList>
    </citation>
    <scope>NUCLEOTIDE SEQUENCE</scope>
    <source>
        <strain evidence="2">Con5</strain>
        <plasmid evidence="2">p2</plasmid>
    </source>
</reference>
<evidence type="ECO:0000313" key="3">
    <source>
        <dbReference type="Proteomes" id="UP000679352"/>
    </source>
</evidence>
<organism evidence="2 3">
    <name type="scientific">Gemmobacter fulvus</name>
    <dbReference type="NCBI Taxonomy" id="2840474"/>
    <lineage>
        <taxon>Bacteria</taxon>
        <taxon>Pseudomonadati</taxon>
        <taxon>Pseudomonadota</taxon>
        <taxon>Alphaproteobacteria</taxon>
        <taxon>Rhodobacterales</taxon>
        <taxon>Paracoccaceae</taxon>
        <taxon>Gemmobacter</taxon>
    </lineage>
</organism>
<dbReference type="EMBL" id="CP076363">
    <property type="protein sequence ID" value="QWK92627.1"/>
    <property type="molecule type" value="Genomic_DNA"/>
</dbReference>
<evidence type="ECO:0000256" key="1">
    <source>
        <dbReference type="SAM" id="MobiDB-lite"/>
    </source>
</evidence>
<dbReference type="Proteomes" id="UP000679352">
    <property type="component" value="Plasmid p2"/>
</dbReference>
<keyword evidence="2" id="KW-0614">Plasmid</keyword>
<accession>A0A975PAY6</accession>
<gene>
    <name evidence="2" type="ORF">KM031_19845</name>
</gene>
<dbReference type="KEGG" id="gfu:KM031_19845"/>
<feature type="region of interest" description="Disordered" evidence="1">
    <location>
        <begin position="79"/>
        <end position="112"/>
    </location>
</feature>